<proteinExistence type="predicted"/>
<dbReference type="Proteomes" id="UP000824134">
    <property type="component" value="Unassembled WGS sequence"/>
</dbReference>
<evidence type="ECO:0000256" key="1">
    <source>
        <dbReference type="SAM" id="MobiDB-lite"/>
    </source>
</evidence>
<reference evidence="3" key="1">
    <citation type="journal article" date="2021" name="PeerJ">
        <title>Extensive microbial diversity within the chicken gut microbiome revealed by metagenomics and culture.</title>
        <authorList>
            <person name="Gilroy R."/>
            <person name="Ravi A."/>
            <person name="Getino M."/>
            <person name="Pursley I."/>
            <person name="Horton D.L."/>
            <person name="Alikhan N.F."/>
            <person name="Baker D."/>
            <person name="Gharbi K."/>
            <person name="Hall N."/>
            <person name="Watson M."/>
            <person name="Adriaenssens E.M."/>
            <person name="Foster-Nyarko E."/>
            <person name="Jarju S."/>
            <person name="Secka A."/>
            <person name="Antonio M."/>
            <person name="Oren A."/>
            <person name="Chaudhuri R.R."/>
            <person name="La Ragione R."/>
            <person name="Hildebrand F."/>
            <person name="Pallen M.J."/>
        </authorList>
    </citation>
    <scope>NUCLEOTIDE SEQUENCE</scope>
    <source>
        <strain evidence="3">ChiHjej12B11-9195</strain>
    </source>
</reference>
<feature type="region of interest" description="Disordered" evidence="1">
    <location>
        <begin position="85"/>
        <end position="108"/>
    </location>
</feature>
<name>A0A9D1ZU02_9MICC</name>
<accession>A0A9D1ZU02</accession>
<feature type="transmembrane region" description="Helical" evidence="2">
    <location>
        <begin position="6"/>
        <end position="29"/>
    </location>
</feature>
<evidence type="ECO:0000313" key="4">
    <source>
        <dbReference type="Proteomes" id="UP000824134"/>
    </source>
</evidence>
<evidence type="ECO:0000256" key="2">
    <source>
        <dbReference type="SAM" id="Phobius"/>
    </source>
</evidence>
<protein>
    <submittedName>
        <fullName evidence="3">Uncharacterized protein</fullName>
    </submittedName>
</protein>
<keyword evidence="2" id="KW-0472">Membrane</keyword>
<sequence length="108" mass="11892">MMNFFYELISWFSVFIIYGLMFLAFVVIVRRVVIKEKPKAGNSKNKSAASKGDIFSGDKSTLGDGLAQPLELYGSSFAPGRSVRFEAPQKSGRESSSIHDPGKDPLEP</sequence>
<organism evidence="3 4">
    <name type="scientific">Candidatus Rothia avicola</name>
    <dbReference type="NCBI Taxonomy" id="2840478"/>
    <lineage>
        <taxon>Bacteria</taxon>
        <taxon>Bacillati</taxon>
        <taxon>Actinomycetota</taxon>
        <taxon>Actinomycetes</taxon>
        <taxon>Micrococcales</taxon>
        <taxon>Micrococcaceae</taxon>
        <taxon>Rothia</taxon>
    </lineage>
</organism>
<gene>
    <name evidence="3" type="ORF">H9821_09505</name>
</gene>
<dbReference type="EMBL" id="DXCN01000072">
    <property type="protein sequence ID" value="HIY95870.1"/>
    <property type="molecule type" value="Genomic_DNA"/>
</dbReference>
<comment type="caution">
    <text evidence="3">The sequence shown here is derived from an EMBL/GenBank/DDBJ whole genome shotgun (WGS) entry which is preliminary data.</text>
</comment>
<keyword evidence="2" id="KW-0812">Transmembrane</keyword>
<dbReference type="AlphaFoldDB" id="A0A9D1ZU02"/>
<reference evidence="3" key="2">
    <citation type="submission" date="2021-04" db="EMBL/GenBank/DDBJ databases">
        <authorList>
            <person name="Gilroy R."/>
        </authorList>
    </citation>
    <scope>NUCLEOTIDE SEQUENCE</scope>
    <source>
        <strain evidence="3">ChiHjej12B11-9195</strain>
    </source>
</reference>
<evidence type="ECO:0000313" key="3">
    <source>
        <dbReference type="EMBL" id="HIY95870.1"/>
    </source>
</evidence>
<feature type="compositionally biased region" description="Basic and acidic residues" evidence="1">
    <location>
        <begin position="91"/>
        <end position="108"/>
    </location>
</feature>
<keyword evidence="2" id="KW-1133">Transmembrane helix</keyword>